<dbReference type="Pfam" id="PF14472">
    <property type="entry name" value="DUF4429"/>
    <property type="match status" value="1"/>
</dbReference>
<evidence type="ECO:0000313" key="3">
    <source>
        <dbReference type="Proteomes" id="UP000394254"/>
    </source>
</evidence>
<dbReference type="RefSeq" id="YP_009884833.1">
    <property type="nucleotide sequence ID" value="NC_049473.1"/>
</dbReference>
<organism evidence="2 3">
    <name type="scientific">Arthrobacter phage Kuleana</name>
    <dbReference type="NCBI Taxonomy" id="2653270"/>
    <lineage>
        <taxon>Viruses</taxon>
        <taxon>Duplodnaviria</taxon>
        <taxon>Heunggongvirae</taxon>
        <taxon>Uroviricota</taxon>
        <taxon>Caudoviricetes</taxon>
        <taxon>Kuleanavirus</taxon>
        <taxon>Kuleanavirus kuleana</taxon>
    </lineage>
</organism>
<feature type="domain" description="DUF4429" evidence="1">
    <location>
        <begin position="12"/>
        <end position="94"/>
    </location>
</feature>
<dbReference type="GeneID" id="55814201"/>
<keyword evidence="3" id="KW-1185">Reference proteome</keyword>
<sequence length="105" mass="11547">MNSVKGFNGTLSFDGETVTIERKGAGRTRLPLSAIKSVEYKKGGLLVGYVKFHTGADIDNRKTRNKAEALMRDPHAVTHQWTSNKAMGELVDQIEAALYAKKPVD</sequence>
<name>A0A5Q2W8J9_9CAUD</name>
<gene>
    <name evidence="2" type="primary">25</name>
    <name evidence="2" type="ORF">SEA_KULEANA_25</name>
</gene>
<proteinExistence type="predicted"/>
<dbReference type="KEGG" id="vg:55814201"/>
<dbReference type="InterPro" id="IPR027860">
    <property type="entry name" value="DUF4429"/>
</dbReference>
<evidence type="ECO:0000259" key="1">
    <source>
        <dbReference type="Pfam" id="PF14472"/>
    </source>
</evidence>
<dbReference type="Proteomes" id="UP000394254">
    <property type="component" value="Segment"/>
</dbReference>
<protein>
    <recommendedName>
        <fullName evidence="1">DUF4429 domain-containing protein</fullName>
    </recommendedName>
</protein>
<evidence type="ECO:0000313" key="2">
    <source>
        <dbReference type="EMBL" id="QGH74512.1"/>
    </source>
</evidence>
<reference evidence="2 3" key="1">
    <citation type="submission" date="2019-09" db="EMBL/GenBank/DDBJ databases">
        <authorList>
            <person name="Barrows A.R."/>
            <person name="Franco J.W."/>
            <person name="Javier C.J."/>
            <person name="Lucero K.A."/>
            <person name="Madrid E.R."/>
            <person name="Margerin I.A.R."/>
            <person name="Moore C.L."/>
            <person name="Neustel K.S."/>
            <person name="Ornellas N.W."/>
            <person name="Oshiro K."/>
            <person name="Severson C.G."/>
            <person name="Vavra L.H."/>
            <person name="Wilcer A."/>
            <person name="Donachie S.P."/>
            <person name="Reed F.A."/>
            <person name="Palecanda S."/>
            <person name="Chong R.A."/>
            <person name="Porter M.L."/>
            <person name="Washington J.M."/>
            <person name="Garlena R.A."/>
            <person name="Russell D.A."/>
            <person name="Pope W.H."/>
            <person name="Jacobs-Sera D."/>
            <person name="Hatfull G.F."/>
        </authorList>
    </citation>
    <scope>NUCLEOTIDE SEQUENCE [LARGE SCALE GENOMIC DNA]</scope>
</reference>
<accession>A0A5Q2W8J9</accession>
<dbReference type="EMBL" id="MN484600">
    <property type="protein sequence ID" value="QGH74512.1"/>
    <property type="molecule type" value="Genomic_DNA"/>
</dbReference>